<dbReference type="InterPro" id="IPR011041">
    <property type="entry name" value="Quinoprot_gluc/sorb_DH_b-prop"/>
</dbReference>
<sequence>MRLLLLSTLAALGITSAAQALDTSSGQLQVARVADGFDQPWGMAILPGPSAGMLVTERGGKLVFVRDGVRQTVRGTPKVKAKGQGGLLDVTLPRDFAQSRDVFLTYSKPQRGGSGTALAVGKLSADGARLSGLRDLFVSAPGGWTSRHFGSRVVEARDGTLFVTIGDRGDRPSAQDRSNHNGSIVRITREGTVPADNPFVGSDTTQPHIWSFGHRNPQGAGLDAKGQLWTSEHGPKGGDEVNAIRKGANFGWPVINYGVHYSGKKIGEGTAKDGMQQPAYYWDPSIAPSGLLIYTGAMFPEWKGDMFVGSLKYDHISRLELSGRRASEVEVLKSAETHRVRDIQQGADGSIYFISAADGAVYRISR</sequence>
<protein>
    <submittedName>
        <fullName evidence="3">Aldose sugar dehydrogenase YliI</fullName>
        <ecNumber evidence="3">1.1.5.-</ecNumber>
    </submittedName>
</protein>
<gene>
    <name evidence="3" type="primary">yliI</name>
    <name evidence="3" type="ORF">ASD8599_02167</name>
</gene>
<dbReference type="RefSeq" id="WP_108828485.1">
    <property type="nucleotide sequence ID" value="NZ_OMOR01000001.1"/>
</dbReference>
<dbReference type="PANTHER" id="PTHR19328">
    <property type="entry name" value="HEDGEHOG-INTERACTING PROTEIN"/>
    <property type="match status" value="1"/>
</dbReference>
<dbReference type="Pfam" id="PF07995">
    <property type="entry name" value="GSDH"/>
    <property type="match status" value="1"/>
</dbReference>
<reference evidence="3 4" key="1">
    <citation type="submission" date="2018-03" db="EMBL/GenBank/DDBJ databases">
        <authorList>
            <person name="Keele B.F."/>
        </authorList>
    </citation>
    <scope>NUCLEOTIDE SEQUENCE [LARGE SCALE GENOMIC DNA]</scope>
    <source>
        <strain evidence="3 4">CECT 8599</strain>
    </source>
</reference>
<feature type="chain" id="PRO_5015341162" evidence="1">
    <location>
        <begin position="21"/>
        <end position="366"/>
    </location>
</feature>
<keyword evidence="3" id="KW-0560">Oxidoreductase</keyword>
<keyword evidence="4" id="KW-1185">Reference proteome</keyword>
<evidence type="ECO:0000313" key="4">
    <source>
        <dbReference type="Proteomes" id="UP000244880"/>
    </source>
</evidence>
<keyword evidence="1" id="KW-0732">Signal</keyword>
<dbReference type="InterPro" id="IPR011042">
    <property type="entry name" value="6-blade_b-propeller_TolB-like"/>
</dbReference>
<dbReference type="PANTHER" id="PTHR19328:SF75">
    <property type="entry name" value="ALDOSE SUGAR DEHYDROGENASE YLII"/>
    <property type="match status" value="1"/>
</dbReference>
<dbReference type="SUPFAM" id="SSF50952">
    <property type="entry name" value="Soluble quinoprotein glucose dehydrogenase"/>
    <property type="match status" value="1"/>
</dbReference>
<dbReference type="AlphaFoldDB" id="A0A2R8BEI3"/>
<dbReference type="OrthoDB" id="9770043at2"/>
<evidence type="ECO:0000313" key="3">
    <source>
        <dbReference type="EMBL" id="SPH21413.1"/>
    </source>
</evidence>
<dbReference type="Gene3D" id="2.120.10.30">
    <property type="entry name" value="TolB, C-terminal domain"/>
    <property type="match status" value="1"/>
</dbReference>
<evidence type="ECO:0000259" key="2">
    <source>
        <dbReference type="Pfam" id="PF07995"/>
    </source>
</evidence>
<dbReference type="Proteomes" id="UP000244880">
    <property type="component" value="Unassembled WGS sequence"/>
</dbReference>
<dbReference type="EC" id="1.1.5.-" evidence="3"/>
<feature type="signal peptide" evidence="1">
    <location>
        <begin position="1"/>
        <end position="20"/>
    </location>
</feature>
<accession>A0A2R8BEI3</accession>
<organism evidence="3 4">
    <name type="scientific">Ascidiaceihabitans donghaensis</name>
    <dbReference type="NCBI Taxonomy" id="1510460"/>
    <lineage>
        <taxon>Bacteria</taxon>
        <taxon>Pseudomonadati</taxon>
        <taxon>Pseudomonadota</taxon>
        <taxon>Alphaproteobacteria</taxon>
        <taxon>Rhodobacterales</taxon>
        <taxon>Paracoccaceae</taxon>
        <taxon>Ascidiaceihabitans</taxon>
    </lineage>
</organism>
<dbReference type="EMBL" id="OMOR01000001">
    <property type="protein sequence ID" value="SPH21413.1"/>
    <property type="molecule type" value="Genomic_DNA"/>
</dbReference>
<dbReference type="GO" id="GO:0016491">
    <property type="term" value="F:oxidoreductase activity"/>
    <property type="evidence" value="ECO:0007669"/>
    <property type="project" value="UniProtKB-KW"/>
</dbReference>
<evidence type="ECO:0000256" key="1">
    <source>
        <dbReference type="SAM" id="SignalP"/>
    </source>
</evidence>
<dbReference type="InterPro" id="IPR012938">
    <property type="entry name" value="Glc/Sorbosone_DH"/>
</dbReference>
<proteinExistence type="predicted"/>
<feature type="domain" description="Glucose/Sorbosone dehydrogenase" evidence="2">
    <location>
        <begin position="37"/>
        <end position="363"/>
    </location>
</feature>
<name>A0A2R8BEI3_9RHOB</name>